<evidence type="ECO:0000313" key="3">
    <source>
        <dbReference type="EMBL" id="KAL3774114.1"/>
    </source>
</evidence>
<sequence length="144" mass="15871">MEHITIAAVQPHLRAGGTNPVSSAQHVINLMKKASETEDVDLFVLPELCPLGYSDDTFDMLADQCIASKVIEEIDHLMSDCAKDLSCCICYGTIGIDSISSANKPTIRQKVVDKDGKVMCSYDKIHLCDYGDCVETRYFQPGHK</sequence>
<name>A0ABD3NDG1_9STRA</name>
<protein>
    <recommendedName>
        <fullName evidence="2">CN hydrolase domain-containing protein</fullName>
    </recommendedName>
</protein>
<dbReference type="PANTHER" id="PTHR43674:SF2">
    <property type="entry name" value="BETA-UREIDOPROPIONASE"/>
    <property type="match status" value="1"/>
</dbReference>
<dbReference type="InterPro" id="IPR003010">
    <property type="entry name" value="C-N_Hydrolase"/>
</dbReference>
<comment type="caution">
    <text evidence="3">The sequence shown here is derived from an EMBL/GenBank/DDBJ whole genome shotgun (WGS) entry which is preliminary data.</text>
</comment>
<dbReference type="Pfam" id="PF00795">
    <property type="entry name" value="CN_hydrolase"/>
    <property type="match status" value="1"/>
</dbReference>
<dbReference type="GO" id="GO:0016811">
    <property type="term" value="F:hydrolase activity, acting on carbon-nitrogen (but not peptide) bonds, in linear amides"/>
    <property type="evidence" value="ECO:0007669"/>
    <property type="project" value="UniProtKB-ARBA"/>
</dbReference>
<dbReference type="Gene3D" id="3.60.110.10">
    <property type="entry name" value="Carbon-nitrogen hydrolase"/>
    <property type="match status" value="1"/>
</dbReference>
<evidence type="ECO:0000259" key="2">
    <source>
        <dbReference type="PROSITE" id="PS50263"/>
    </source>
</evidence>
<evidence type="ECO:0000256" key="1">
    <source>
        <dbReference type="ARBA" id="ARBA00022801"/>
    </source>
</evidence>
<proteinExistence type="predicted"/>
<dbReference type="AlphaFoldDB" id="A0ABD3NDG1"/>
<dbReference type="PROSITE" id="PS50263">
    <property type="entry name" value="CN_HYDROLASE"/>
    <property type="match status" value="1"/>
</dbReference>
<feature type="domain" description="CN hydrolase" evidence="2">
    <location>
        <begin position="4"/>
        <end position="144"/>
    </location>
</feature>
<dbReference type="CDD" id="cd07197">
    <property type="entry name" value="nitrilase"/>
    <property type="match status" value="1"/>
</dbReference>
<dbReference type="InterPro" id="IPR036526">
    <property type="entry name" value="C-N_Hydrolase_sf"/>
</dbReference>
<dbReference type="PANTHER" id="PTHR43674">
    <property type="entry name" value="NITRILASE C965.09-RELATED"/>
    <property type="match status" value="1"/>
</dbReference>
<organism evidence="3 4">
    <name type="scientific">Cyclotella atomus</name>
    <dbReference type="NCBI Taxonomy" id="382360"/>
    <lineage>
        <taxon>Eukaryota</taxon>
        <taxon>Sar</taxon>
        <taxon>Stramenopiles</taxon>
        <taxon>Ochrophyta</taxon>
        <taxon>Bacillariophyta</taxon>
        <taxon>Coscinodiscophyceae</taxon>
        <taxon>Thalassiosirophycidae</taxon>
        <taxon>Stephanodiscales</taxon>
        <taxon>Stephanodiscaceae</taxon>
        <taxon>Cyclotella</taxon>
    </lineage>
</organism>
<evidence type="ECO:0000313" key="4">
    <source>
        <dbReference type="Proteomes" id="UP001530400"/>
    </source>
</evidence>
<reference evidence="3 4" key="1">
    <citation type="submission" date="2024-10" db="EMBL/GenBank/DDBJ databases">
        <title>Updated reference genomes for cyclostephanoid diatoms.</title>
        <authorList>
            <person name="Roberts W.R."/>
            <person name="Alverson A.J."/>
        </authorList>
    </citation>
    <scope>NUCLEOTIDE SEQUENCE [LARGE SCALE GENOMIC DNA]</scope>
    <source>
        <strain evidence="3 4">AJA010-31</strain>
    </source>
</reference>
<dbReference type="EMBL" id="JALLPJ020001209">
    <property type="protein sequence ID" value="KAL3774114.1"/>
    <property type="molecule type" value="Genomic_DNA"/>
</dbReference>
<keyword evidence="4" id="KW-1185">Reference proteome</keyword>
<dbReference type="Proteomes" id="UP001530400">
    <property type="component" value="Unassembled WGS sequence"/>
</dbReference>
<keyword evidence="1" id="KW-0378">Hydrolase</keyword>
<gene>
    <name evidence="3" type="ORF">ACHAWO_012492</name>
</gene>
<dbReference type="SUPFAM" id="SSF56317">
    <property type="entry name" value="Carbon-nitrogen hydrolase"/>
    <property type="match status" value="1"/>
</dbReference>
<accession>A0ABD3NDG1</accession>
<dbReference type="InterPro" id="IPR050345">
    <property type="entry name" value="Aliph_Amidase/BUP"/>
</dbReference>